<protein>
    <submittedName>
        <fullName evidence="7">Translocation/assembly module TamB</fullName>
    </submittedName>
</protein>
<name>A0AA37U680_9RHOB</name>
<dbReference type="PANTHER" id="PTHR36985:SF1">
    <property type="entry name" value="TRANSLOCATION AND ASSEMBLY MODULE SUBUNIT TAMB"/>
    <property type="match status" value="1"/>
</dbReference>
<dbReference type="Pfam" id="PF04357">
    <property type="entry name" value="TamB"/>
    <property type="match status" value="1"/>
</dbReference>
<dbReference type="InterPro" id="IPR007452">
    <property type="entry name" value="TamB_C"/>
</dbReference>
<feature type="chain" id="PRO_5041395464" evidence="5">
    <location>
        <begin position="20"/>
        <end position="1175"/>
    </location>
</feature>
<feature type="domain" description="Translocation and assembly module TamB C-terminal" evidence="6">
    <location>
        <begin position="826"/>
        <end position="1175"/>
    </location>
</feature>
<evidence type="ECO:0000256" key="3">
    <source>
        <dbReference type="ARBA" id="ARBA00022989"/>
    </source>
</evidence>
<keyword evidence="2" id="KW-0812">Transmembrane</keyword>
<sequence length="1175" mass="119514">MRKYLLATCLAVMPLTGHAQTDDRDYLTAFLEDSLSGAGRKVVVTGFAGALSSQASLTELTIADDSGIWLTLRDVTLDWSRSSLLSGAVVVNELTAGEIILDRLPVGEAATPSPEASSFALPELPVSVEIGEIAAKRIVLGPSVLGTGLEASLQASLSLSGGEGKGSIDLVRTDSGPAGKVVLTASYANATQQLSIDLAAEEAAGGIASVKLGLPGAPSVALTVKGAGPVSDFAADVALTTDGVDRLAGKIALKGQDDGATAFSTDLAGDLAPLFLPSYAEFFGNSVSLVTAGKRWPDGRLALDNLAVTAKALALQGSLSLASDGLPQKFNLTGKIAAPDGSPVLLPLTTDLPIKVNSADIALGYDATQGEGWSANIAVLGFDRADFRASGVSLSGSGRIGRLGGVRQVGATFRYTAEGLDPTDQAVARALGSVIWGDGSAYWREGEGSVTLQRLSLMGEDYAALVSGKIESLNDAFALSGKASAKMEDLSRLSGLAGRPLAGAAEVSVSGNGSPITGAFDLTASASGTDMKAGITEVDNLLRGQSNVTASVVRDTSGTLLRDLTVKATSLEVKAKGTLATAGSDITANLLFRDLSSLGAQYRGALGGEARLTGTLEAGKATFAANGRGLAIGNPQADKLLAGNSVVSLAVSMKDGVVQIDKASLSNPQMEADASGSVAGDRQTIDLTARLKNLALIVPEFPGALTVSGTAVQDASGVVLDLAGKGPGQIDATVKGKLNPSFGSGDLAIKGTAQAALANAFIQPRAISGQVGFDLRLNGPLGLAALSGPVTLTGGRLADPALAFALQDIAARVNLAQGRAVVDVSTNVSSGGSVVVTGSAGLSGNYDGNLAIDLRQVTLRDPDLFETTLNGNLTMQGPLMGGARIAGRIGLSDTELRVPSTGFGGAGGLPGLEHKREPRPVRATRARAGLIDNGKTAGAGSSGTGYGLDITVSAPSLFIRGRGLDVEMGGELRLLGSTNAVVPSGSFDLIRGRLELLGKRLDLTEATLQMQGDLVPYIRVVATTAENDGITSGVTIDGPATDPVVTFFSTPELPQEEVLAQLLFGQDLQNLSALQALQLANAVATLAGRAGEGIVSKLRQGFGLDNLDLKTDASGGTSVTAGKYLTKNIYSEVTVDQDGQSEINLNLDISKSVTLRANSGSDGNTGLGIVLEKDY</sequence>
<evidence type="ECO:0000259" key="6">
    <source>
        <dbReference type="Pfam" id="PF04357"/>
    </source>
</evidence>
<dbReference type="GO" id="GO:0097347">
    <property type="term" value="C:TAM protein secretion complex"/>
    <property type="evidence" value="ECO:0007669"/>
    <property type="project" value="TreeGrafter"/>
</dbReference>
<dbReference type="EMBL" id="BSPP01000004">
    <property type="protein sequence ID" value="GLS86291.1"/>
    <property type="molecule type" value="Genomic_DNA"/>
</dbReference>
<dbReference type="GO" id="GO:0009306">
    <property type="term" value="P:protein secretion"/>
    <property type="evidence" value="ECO:0007669"/>
    <property type="project" value="InterPro"/>
</dbReference>
<proteinExistence type="predicted"/>
<gene>
    <name evidence="7" type="ORF">GCM10010873_12650</name>
</gene>
<feature type="signal peptide" evidence="5">
    <location>
        <begin position="1"/>
        <end position="19"/>
    </location>
</feature>
<keyword evidence="4" id="KW-0472">Membrane</keyword>
<keyword evidence="3" id="KW-1133">Transmembrane helix</keyword>
<dbReference type="Proteomes" id="UP001157355">
    <property type="component" value="Unassembled WGS sequence"/>
</dbReference>
<keyword evidence="8" id="KW-1185">Reference proteome</keyword>
<evidence type="ECO:0000313" key="7">
    <source>
        <dbReference type="EMBL" id="GLS86291.1"/>
    </source>
</evidence>
<dbReference type="PANTHER" id="PTHR36985">
    <property type="entry name" value="TRANSLOCATION AND ASSEMBLY MODULE SUBUNIT TAMB"/>
    <property type="match status" value="1"/>
</dbReference>
<reference evidence="7 8" key="1">
    <citation type="journal article" date="2014" name="Int. J. Syst. Evol. Microbiol.">
        <title>Complete genome sequence of Corynebacterium casei LMG S-19264T (=DSM 44701T), isolated from a smear-ripened cheese.</title>
        <authorList>
            <consortium name="US DOE Joint Genome Institute (JGI-PGF)"/>
            <person name="Walter F."/>
            <person name="Albersmeier A."/>
            <person name="Kalinowski J."/>
            <person name="Ruckert C."/>
        </authorList>
    </citation>
    <scope>NUCLEOTIDE SEQUENCE [LARGE SCALE GENOMIC DNA]</scope>
    <source>
        <strain evidence="7 8">NBRC 111766</strain>
    </source>
</reference>
<evidence type="ECO:0000256" key="2">
    <source>
        <dbReference type="ARBA" id="ARBA00022692"/>
    </source>
</evidence>
<dbReference type="RefSeq" id="WP_284324492.1">
    <property type="nucleotide sequence ID" value="NZ_BSPP01000004.1"/>
</dbReference>
<evidence type="ECO:0000256" key="4">
    <source>
        <dbReference type="ARBA" id="ARBA00023136"/>
    </source>
</evidence>
<evidence type="ECO:0000256" key="5">
    <source>
        <dbReference type="SAM" id="SignalP"/>
    </source>
</evidence>
<evidence type="ECO:0000313" key="8">
    <source>
        <dbReference type="Proteomes" id="UP001157355"/>
    </source>
</evidence>
<keyword evidence="5" id="KW-0732">Signal</keyword>
<evidence type="ECO:0000256" key="1">
    <source>
        <dbReference type="ARBA" id="ARBA00004167"/>
    </source>
</evidence>
<comment type="caution">
    <text evidence="7">The sequence shown here is derived from an EMBL/GenBank/DDBJ whole genome shotgun (WGS) entry which is preliminary data.</text>
</comment>
<dbReference type="AlphaFoldDB" id="A0AA37U680"/>
<comment type="subcellular location">
    <subcellularLocation>
        <location evidence="1">Membrane</location>
        <topology evidence="1">Single-pass membrane protein</topology>
    </subcellularLocation>
</comment>
<accession>A0AA37U680</accession>
<dbReference type="GO" id="GO:0005886">
    <property type="term" value="C:plasma membrane"/>
    <property type="evidence" value="ECO:0007669"/>
    <property type="project" value="InterPro"/>
</dbReference>
<organism evidence="7 8">
    <name type="scientific">Cypionkella aquatica</name>
    <dbReference type="NCBI Taxonomy" id="1756042"/>
    <lineage>
        <taxon>Bacteria</taxon>
        <taxon>Pseudomonadati</taxon>
        <taxon>Pseudomonadota</taxon>
        <taxon>Alphaproteobacteria</taxon>
        <taxon>Rhodobacterales</taxon>
        <taxon>Paracoccaceae</taxon>
        <taxon>Cypionkella</taxon>
    </lineage>
</organism>